<keyword evidence="2" id="KW-1185">Reference proteome</keyword>
<dbReference type="Proteomes" id="UP001348817">
    <property type="component" value="Plasmid pFA1"/>
</dbReference>
<protein>
    <submittedName>
        <fullName evidence="1">Uncharacterized protein</fullName>
    </submittedName>
</protein>
<proteinExistence type="predicted"/>
<accession>A0AAU9CR19</accession>
<evidence type="ECO:0000313" key="2">
    <source>
        <dbReference type="Proteomes" id="UP001348817"/>
    </source>
</evidence>
<sequence>MRFKGQLQTAIGRMLVFHQKRIIFSVPHEFSQKEKS</sequence>
<keyword evidence="1" id="KW-0614">Plasmid</keyword>
<dbReference type="EMBL" id="AP025315">
    <property type="protein sequence ID" value="BDD11611.1"/>
    <property type="molecule type" value="Genomic_DNA"/>
</dbReference>
<organism evidence="1 2">
    <name type="scientific">Fulvitalea axinellae</name>
    <dbReference type="NCBI Taxonomy" id="1182444"/>
    <lineage>
        <taxon>Bacteria</taxon>
        <taxon>Pseudomonadati</taxon>
        <taxon>Bacteroidota</taxon>
        <taxon>Cytophagia</taxon>
        <taxon>Cytophagales</taxon>
        <taxon>Persicobacteraceae</taxon>
        <taxon>Fulvitalea</taxon>
    </lineage>
</organism>
<name>A0AAU9CR19_9BACT</name>
<gene>
    <name evidence="1" type="ORF">FUAX_40430</name>
</gene>
<reference evidence="1 2" key="1">
    <citation type="submission" date="2021-12" db="EMBL/GenBank/DDBJ databases">
        <title>Genome sequencing of bacteria with rrn-lacking chromosome and rrn-plasmid.</title>
        <authorList>
            <person name="Anda M."/>
            <person name="Iwasaki W."/>
        </authorList>
    </citation>
    <scope>NUCLEOTIDE SEQUENCE [LARGE SCALE GENOMIC DNA]</scope>
    <source>
        <strain evidence="1 2">DSM 100852</strain>
        <plasmid evidence="1 2">pFA1</plasmid>
    </source>
</reference>
<geneLocation type="plasmid" evidence="1 2">
    <name>pFA1</name>
</geneLocation>
<evidence type="ECO:0000313" key="1">
    <source>
        <dbReference type="EMBL" id="BDD11611.1"/>
    </source>
</evidence>
<dbReference type="AlphaFoldDB" id="A0AAU9CR19"/>
<dbReference type="KEGG" id="fax:FUAX_40430"/>